<dbReference type="Pfam" id="PF25802">
    <property type="entry name" value="WWC1"/>
    <property type="match status" value="1"/>
</dbReference>
<dbReference type="InterPro" id="IPR001202">
    <property type="entry name" value="WW_dom"/>
</dbReference>
<feature type="compositionally biased region" description="Polar residues" evidence="16">
    <location>
        <begin position="867"/>
        <end position="889"/>
    </location>
</feature>
<feature type="domain" description="WW" evidence="18">
    <location>
        <begin position="59"/>
        <end position="92"/>
    </location>
</feature>
<evidence type="ECO:0000256" key="5">
    <source>
        <dbReference type="ARBA" id="ARBA00022475"/>
    </source>
</evidence>
<dbReference type="InterPro" id="IPR051105">
    <property type="entry name" value="WWC/KIBRA_Hippo_Reg"/>
</dbReference>
<evidence type="ECO:0000259" key="17">
    <source>
        <dbReference type="PROSITE" id="PS50004"/>
    </source>
</evidence>
<feature type="region of interest" description="Disordered" evidence="16">
    <location>
        <begin position="956"/>
        <end position="1010"/>
    </location>
</feature>
<evidence type="ECO:0000256" key="7">
    <source>
        <dbReference type="ARBA" id="ARBA00022553"/>
    </source>
</evidence>
<dbReference type="SMART" id="SM00456">
    <property type="entry name" value="WW"/>
    <property type="match status" value="2"/>
</dbReference>
<accession>A0AAD9J6D5</accession>
<feature type="compositionally biased region" description="Acidic residues" evidence="16">
    <location>
        <begin position="990"/>
        <end position="1008"/>
    </location>
</feature>
<keyword evidence="10 15" id="KW-0175">Coiled coil</keyword>
<feature type="region of interest" description="Disordered" evidence="16">
    <location>
        <begin position="1509"/>
        <end position="1583"/>
    </location>
</feature>
<feature type="coiled-coil region" evidence="15">
    <location>
        <begin position="1148"/>
        <end position="1189"/>
    </location>
</feature>
<dbReference type="Gene3D" id="2.60.40.150">
    <property type="entry name" value="C2 domain"/>
    <property type="match status" value="1"/>
</dbReference>
<dbReference type="Pfam" id="PF00397">
    <property type="entry name" value="WW"/>
    <property type="match status" value="1"/>
</dbReference>
<dbReference type="GO" id="GO:0060090">
    <property type="term" value="F:molecular adaptor activity"/>
    <property type="evidence" value="ECO:0007669"/>
    <property type="project" value="TreeGrafter"/>
</dbReference>
<feature type="compositionally biased region" description="Polar residues" evidence="16">
    <location>
        <begin position="1536"/>
        <end position="1555"/>
    </location>
</feature>
<sequence length="1616" mass="179266">MPRKQTGSTGEFPLPAGWEAATDYDGKRFFIDHTTKQTTWIDPRDRLTKPVSFADCVGDEFPYGWERAYDPQVGLYFVDHVHETTQLEDPRLQWRETQERMLSDYLAHAHDDLMAKKEIFNVKQERLAIAQEEVNHLQLLNDHWKTSRTSLNSSTSVSSKYDPDLLKADVEMARKRVARLKQELQQIHTDVWYKEKGLDTLSNVQQKMAGDQSRYTVEQAHQILNQINDIRKSVCINEQEKRQLLQGLAKLKEEVLMTKAPTGSSPDVSTLSIPRERLSTASQTDLIWEVINNENRWGEIVRMRLQYDEAKKQVRNLQEQLAEIEEKMVPGQPESDKDRLMLIQEKEQLLRELRGKNPKGLDAQKTSELQARIGQLENDLKEALELSTKQIAERLRLNETKSEILEKLAEATHLTSYLESELKSLSVSTLSVSSGSSRSSLGSLSASSKGSLNSLSLTDLYTYSQTCSDVNLPELHHRVEKVLQGHNTSLQAAPAAGISPILEVDTPAETLDGTVTGSTTVQSRSAPSQHVTHLLTEMSLRNSLSPGSSASSLSSPPVSPYDAGPPPSYQQHLEKQRIITSASNSVTDQYGIGESSIVHGENVTNTSSTPLTGYNHMVQSVINQGSMYPVGLQHTSQSLPQNSFSLHSDTSGNSSVSLSCRNNVVSETENITIPPLSPISESSSGVCNNASGVNTRSVSAAVSDESVAGDSGVFEASSKRSAELDDVLDMSLESAQVQIKLTYEEWENELCVSIEQARNLMALTFPEKCYVCIKVMLLPSTTPTVFTTDLTSEVNNPRFSEQCKLSIPPNKLKSKTLQVQVWCVMDGREEECMGGAQVSLAAFDPGKVKIEWYNVLSFKFMQSESGSTKVKMSDQQNKSTPTVTHQQPDALSRPENMDRISPLLEMSSVKLRRSSLGEEKSSRVDVTKDCRTRSLSFDSSCFRTFGQSGVTFSSLKEESSDESTIISSQTSTLTRNQGPDDMFDAPPGHEEEDEEDLSDSQDDDGSDTEEIKNMQPELNASEMMMFSRKIDQNLSLDGTIKQITCDKQTNTEVKCPLKSSTRKCSPSAVVARNSVIRRSQTFSPMGKVSTPEYICKLNRSDSDSSVRNKKPFQRNAAERRSVRFRNMLPLLGKSHSLTSFDRLRSVTSIDLELDLHAYQARLSQLNDEISRLKEIKKKFEEAKMKGENEPNWFTDNEQLQHFMAEADKALAISEVRSDSKVDERAARLLKQATREAHRLRRSRKMNEPDPLAFRAKMAYLATMSLKIPAIQDCEGEVKTTRQSPQHHRHAHSDPLRGLSQRELSQIITVKAQQSSKPCQLSGMQGQQTIPLSLPQVQAMSQVRSVPVTVPQAQGMKAAVSQAQGVKATASHIPNTQGCVPQKQCATLPVTHGQSLQHAIPVAQNAQVTVSQTGGFQPDIQQLQNQTWTLASSKQLGLVASQPQNTVQAATESQNVQWSVPKPQSVSMSIVHSQNVTMSAPQSQNLPAAVLQSAGVAKTVALPHNIPVTIQQGHHVGRPVSQIRPSPSPLPNPAQLRLQSPATSKTTSQRRAQSFNEGADRTRGSNLPIREHSFSHARTTNEQQARVDEIGEHPLVQIKRLQLGTQQLVPATEEQEV</sequence>
<dbReference type="GO" id="GO:0019900">
    <property type="term" value="F:kinase binding"/>
    <property type="evidence" value="ECO:0007669"/>
    <property type="project" value="TreeGrafter"/>
</dbReference>
<keyword evidence="20" id="KW-1185">Reference proteome</keyword>
<keyword evidence="8" id="KW-0677">Repeat</keyword>
<reference evidence="19" key="1">
    <citation type="journal article" date="2023" name="Mol. Biol. Evol.">
        <title>Third-Generation Sequencing Reveals the Adaptive Role of the Epigenome in Three Deep-Sea Polychaetes.</title>
        <authorList>
            <person name="Perez M."/>
            <person name="Aroh O."/>
            <person name="Sun Y."/>
            <person name="Lan Y."/>
            <person name="Juniper S.K."/>
            <person name="Young C.R."/>
            <person name="Angers B."/>
            <person name="Qian P.Y."/>
        </authorList>
    </citation>
    <scope>NUCLEOTIDE SEQUENCE</scope>
    <source>
        <strain evidence="19">P08H-3</strain>
    </source>
</reference>
<protein>
    <recommendedName>
        <fullName evidence="4">Protein kibra</fullName>
    </recommendedName>
</protein>
<evidence type="ECO:0000256" key="15">
    <source>
        <dbReference type="SAM" id="Coils"/>
    </source>
</evidence>
<dbReference type="GO" id="GO:0035330">
    <property type="term" value="P:regulation of hippo signaling"/>
    <property type="evidence" value="ECO:0007669"/>
    <property type="project" value="TreeGrafter"/>
</dbReference>
<feature type="region of interest" description="Disordered" evidence="16">
    <location>
        <begin position="1279"/>
        <end position="1298"/>
    </location>
</feature>
<dbReference type="PROSITE" id="PS50004">
    <property type="entry name" value="C2"/>
    <property type="match status" value="1"/>
</dbReference>
<dbReference type="InterPro" id="IPR036020">
    <property type="entry name" value="WW_dom_sf"/>
</dbReference>
<dbReference type="EMBL" id="JAODUP010000562">
    <property type="protein sequence ID" value="KAK2147239.1"/>
    <property type="molecule type" value="Genomic_DNA"/>
</dbReference>
<feature type="domain" description="WW" evidence="18">
    <location>
        <begin position="12"/>
        <end position="45"/>
    </location>
</feature>
<feature type="compositionally biased region" description="Polar residues" evidence="16">
    <location>
        <begin position="513"/>
        <end position="531"/>
    </location>
</feature>
<gene>
    <name evidence="19" type="ORF">LSH36_562g00006</name>
</gene>
<feature type="region of interest" description="Disordered" evidence="16">
    <location>
        <begin position="510"/>
        <end position="573"/>
    </location>
</feature>
<feature type="coiled-coil region" evidence="15">
    <location>
        <begin position="300"/>
        <end position="327"/>
    </location>
</feature>
<feature type="compositionally biased region" description="Basic and acidic residues" evidence="16">
    <location>
        <begin position="1557"/>
        <end position="1573"/>
    </location>
</feature>
<dbReference type="SUPFAM" id="SSF49562">
    <property type="entry name" value="C2 domain (Calcium/lipid-binding domain, CaLB)"/>
    <property type="match status" value="1"/>
</dbReference>
<dbReference type="PANTHER" id="PTHR14791">
    <property type="entry name" value="BOMB/KIRA PROTEINS"/>
    <property type="match status" value="1"/>
</dbReference>
<dbReference type="PROSITE" id="PS50020">
    <property type="entry name" value="WW_DOMAIN_2"/>
    <property type="match status" value="2"/>
</dbReference>
<evidence type="ECO:0000256" key="3">
    <source>
        <dbReference type="ARBA" id="ARBA00010585"/>
    </source>
</evidence>
<evidence type="ECO:0000256" key="9">
    <source>
        <dbReference type="ARBA" id="ARBA00023015"/>
    </source>
</evidence>
<dbReference type="InterPro" id="IPR057747">
    <property type="entry name" value="WWC1_hairpin"/>
</dbReference>
<dbReference type="Gene3D" id="2.20.70.10">
    <property type="match status" value="2"/>
</dbReference>
<keyword evidence="5" id="KW-1003">Cell membrane</keyword>
<comment type="similarity">
    <text evidence="3">Belongs to the WWC family. KIBRA subfamily.</text>
</comment>
<dbReference type="SMART" id="SM00239">
    <property type="entry name" value="C2"/>
    <property type="match status" value="1"/>
</dbReference>
<evidence type="ECO:0000256" key="2">
    <source>
        <dbReference type="ARBA" id="ARBA00004496"/>
    </source>
</evidence>
<dbReference type="GO" id="GO:0006355">
    <property type="term" value="P:regulation of DNA-templated transcription"/>
    <property type="evidence" value="ECO:0007669"/>
    <property type="project" value="TreeGrafter"/>
</dbReference>
<dbReference type="GO" id="GO:0016324">
    <property type="term" value="C:apical plasma membrane"/>
    <property type="evidence" value="ECO:0007669"/>
    <property type="project" value="UniProtKB-SubCell"/>
</dbReference>
<feature type="compositionally biased region" description="Low complexity" evidence="16">
    <location>
        <begin position="962"/>
        <end position="972"/>
    </location>
</feature>
<comment type="subunit">
    <text evidence="14">Forms a complex with Mer and Ex. Interacts (via domain WW 1) with Ex (via RXPPXY motif). Interacts with Mer, Sav, Hpo and Wts.</text>
</comment>
<dbReference type="GO" id="GO:0016477">
    <property type="term" value="P:cell migration"/>
    <property type="evidence" value="ECO:0007669"/>
    <property type="project" value="TreeGrafter"/>
</dbReference>
<dbReference type="InterPro" id="IPR035892">
    <property type="entry name" value="C2_domain_sf"/>
</dbReference>
<comment type="subcellular location">
    <subcellularLocation>
        <location evidence="1">Apical cell membrane</location>
    </subcellularLocation>
    <subcellularLocation>
        <location evidence="2">Cytoplasm</location>
    </subcellularLocation>
</comment>
<evidence type="ECO:0000313" key="20">
    <source>
        <dbReference type="Proteomes" id="UP001208570"/>
    </source>
</evidence>
<feature type="region of interest" description="Disordered" evidence="16">
    <location>
        <begin position="867"/>
        <end position="900"/>
    </location>
</feature>
<keyword evidence="7" id="KW-0597">Phosphoprotein</keyword>
<keyword evidence="11" id="KW-0472">Membrane</keyword>
<keyword evidence="6" id="KW-0963">Cytoplasm</keyword>
<evidence type="ECO:0000256" key="6">
    <source>
        <dbReference type="ARBA" id="ARBA00022490"/>
    </source>
</evidence>
<comment type="function">
    <text evidence="13">Regulator of the Hippo/SWH (Sav/Wts/Hpo) signaling pathway, a signaling pathway that plays a pivotal role in organ size control and tumor suppression by restricting proliferation and promoting apoptosis. The core of this pathway is composed of a kinase cascade wherein Hippo (Hpo), in complex with its regulatory protein Salvador (Sav), phosphorylates and activates Warts (Wts) in complex with its regulatory protein Mats, which in turn phosphorylates and inactivates the Yorkie (Yki) oncoprotein. Kibra acts synergistically along with Ex and Mer to regulate the Hippo signaling pathway.</text>
</comment>
<evidence type="ECO:0000256" key="14">
    <source>
        <dbReference type="ARBA" id="ARBA00025969"/>
    </source>
</evidence>
<dbReference type="Proteomes" id="UP001208570">
    <property type="component" value="Unassembled WGS sequence"/>
</dbReference>
<dbReference type="SUPFAM" id="SSF51045">
    <property type="entry name" value="WW domain"/>
    <property type="match status" value="2"/>
</dbReference>
<feature type="domain" description="C2" evidence="17">
    <location>
        <begin position="733"/>
        <end position="853"/>
    </location>
</feature>
<evidence type="ECO:0000256" key="11">
    <source>
        <dbReference type="ARBA" id="ARBA00023136"/>
    </source>
</evidence>
<evidence type="ECO:0000256" key="8">
    <source>
        <dbReference type="ARBA" id="ARBA00022737"/>
    </source>
</evidence>
<dbReference type="GO" id="GO:0046621">
    <property type="term" value="P:negative regulation of organ growth"/>
    <property type="evidence" value="ECO:0007669"/>
    <property type="project" value="TreeGrafter"/>
</dbReference>
<dbReference type="CDD" id="cd00201">
    <property type="entry name" value="WW"/>
    <property type="match status" value="2"/>
</dbReference>
<dbReference type="GO" id="GO:0005737">
    <property type="term" value="C:cytoplasm"/>
    <property type="evidence" value="ECO:0007669"/>
    <property type="project" value="UniProtKB-SubCell"/>
</dbReference>
<dbReference type="InterPro" id="IPR000008">
    <property type="entry name" value="C2_dom"/>
</dbReference>
<evidence type="ECO:0000259" key="18">
    <source>
        <dbReference type="PROSITE" id="PS50020"/>
    </source>
</evidence>
<dbReference type="PROSITE" id="PS01159">
    <property type="entry name" value="WW_DOMAIN_1"/>
    <property type="match status" value="1"/>
</dbReference>
<proteinExistence type="inferred from homology"/>
<keyword evidence="12" id="KW-0804">Transcription</keyword>
<dbReference type="PANTHER" id="PTHR14791:SF29">
    <property type="entry name" value="PROTEIN KIBRA"/>
    <property type="match status" value="1"/>
</dbReference>
<comment type="caution">
    <text evidence="19">The sequence shown here is derived from an EMBL/GenBank/DDBJ whole genome shotgun (WGS) entry which is preliminary data.</text>
</comment>
<feature type="compositionally biased region" description="Pro residues" evidence="16">
    <location>
        <begin position="557"/>
        <end position="568"/>
    </location>
</feature>
<keyword evidence="9" id="KW-0805">Transcription regulation</keyword>
<evidence type="ECO:0000256" key="13">
    <source>
        <dbReference type="ARBA" id="ARBA00024960"/>
    </source>
</evidence>
<organism evidence="19 20">
    <name type="scientific">Paralvinella palmiformis</name>
    <dbReference type="NCBI Taxonomy" id="53620"/>
    <lineage>
        <taxon>Eukaryota</taxon>
        <taxon>Metazoa</taxon>
        <taxon>Spiralia</taxon>
        <taxon>Lophotrochozoa</taxon>
        <taxon>Annelida</taxon>
        <taxon>Polychaeta</taxon>
        <taxon>Sedentaria</taxon>
        <taxon>Canalipalpata</taxon>
        <taxon>Terebellida</taxon>
        <taxon>Terebelliformia</taxon>
        <taxon>Alvinellidae</taxon>
        <taxon>Paralvinella</taxon>
    </lineage>
</organism>
<dbReference type="Pfam" id="PF00168">
    <property type="entry name" value="C2"/>
    <property type="match status" value="1"/>
</dbReference>
<evidence type="ECO:0000256" key="10">
    <source>
        <dbReference type="ARBA" id="ARBA00023054"/>
    </source>
</evidence>
<evidence type="ECO:0000256" key="12">
    <source>
        <dbReference type="ARBA" id="ARBA00023163"/>
    </source>
</evidence>
<feature type="compositionally biased region" description="Low complexity" evidence="16">
    <location>
        <begin position="539"/>
        <end position="556"/>
    </location>
</feature>
<name>A0AAD9J6D5_9ANNE</name>
<evidence type="ECO:0000256" key="1">
    <source>
        <dbReference type="ARBA" id="ARBA00004221"/>
    </source>
</evidence>
<evidence type="ECO:0000256" key="4">
    <source>
        <dbReference type="ARBA" id="ARBA00013712"/>
    </source>
</evidence>
<evidence type="ECO:0000256" key="16">
    <source>
        <dbReference type="SAM" id="MobiDB-lite"/>
    </source>
</evidence>
<evidence type="ECO:0000313" key="19">
    <source>
        <dbReference type="EMBL" id="KAK2147239.1"/>
    </source>
</evidence>